<dbReference type="PANTHER" id="PTHR11078:SF3">
    <property type="entry name" value="ANTITERMINATION NUSB DOMAIN-CONTAINING PROTEIN"/>
    <property type="match status" value="1"/>
</dbReference>
<dbReference type="InterPro" id="IPR006027">
    <property type="entry name" value="NusB_RsmB_TIM44"/>
</dbReference>
<dbReference type="Gene3D" id="1.10.940.10">
    <property type="entry name" value="NusB-like"/>
    <property type="match status" value="1"/>
</dbReference>
<comment type="similarity">
    <text evidence="1 6">Belongs to the NusB family.</text>
</comment>
<keyword evidence="5 6" id="KW-0804">Transcription</keyword>
<dbReference type="RefSeq" id="WP_322445133.1">
    <property type="nucleotide sequence ID" value="NZ_JAXOFX010000002.1"/>
</dbReference>
<evidence type="ECO:0000256" key="6">
    <source>
        <dbReference type="HAMAP-Rule" id="MF_00073"/>
    </source>
</evidence>
<evidence type="ECO:0000256" key="2">
    <source>
        <dbReference type="ARBA" id="ARBA00022814"/>
    </source>
</evidence>
<comment type="caution">
    <text evidence="8">The sequence shown here is derived from an EMBL/GenBank/DDBJ whole genome shotgun (WGS) entry which is preliminary data.</text>
</comment>
<dbReference type="NCBIfam" id="TIGR01951">
    <property type="entry name" value="nusB"/>
    <property type="match status" value="1"/>
</dbReference>
<keyword evidence="9" id="KW-1185">Reference proteome</keyword>
<name>A0ABU5IV83_9BACI</name>
<proteinExistence type="inferred from homology"/>
<evidence type="ECO:0000256" key="5">
    <source>
        <dbReference type="ARBA" id="ARBA00023163"/>
    </source>
</evidence>
<evidence type="ECO:0000313" key="9">
    <source>
        <dbReference type="Proteomes" id="UP001290455"/>
    </source>
</evidence>
<dbReference type="Proteomes" id="UP001290455">
    <property type="component" value="Unassembled WGS sequence"/>
</dbReference>
<dbReference type="HAMAP" id="MF_00073">
    <property type="entry name" value="NusB"/>
    <property type="match status" value="1"/>
</dbReference>
<evidence type="ECO:0000256" key="3">
    <source>
        <dbReference type="ARBA" id="ARBA00022884"/>
    </source>
</evidence>
<reference evidence="8 9" key="1">
    <citation type="submission" date="2023-11" db="EMBL/GenBank/DDBJ databases">
        <title>Bacillus jintuensis, isolated from a mudflat on the Beibu Gulf coast.</title>
        <authorList>
            <person name="Li M."/>
        </authorList>
    </citation>
    <scope>NUCLEOTIDE SEQUENCE [LARGE SCALE GENOMIC DNA]</scope>
    <source>
        <strain evidence="8 9">31A1R</strain>
        <plasmid evidence="8">unnamed</plasmid>
    </source>
</reference>
<evidence type="ECO:0000256" key="1">
    <source>
        <dbReference type="ARBA" id="ARBA00005952"/>
    </source>
</evidence>
<accession>A0ABU5IV83</accession>
<keyword evidence="2 6" id="KW-0889">Transcription antitermination</keyword>
<dbReference type="InterPro" id="IPR011605">
    <property type="entry name" value="NusB_fam"/>
</dbReference>
<dbReference type="EMBL" id="JAXOFX010000002">
    <property type="protein sequence ID" value="MDZ5471057.1"/>
    <property type="molecule type" value="Genomic_DNA"/>
</dbReference>
<evidence type="ECO:0000256" key="4">
    <source>
        <dbReference type="ARBA" id="ARBA00023015"/>
    </source>
</evidence>
<dbReference type="PANTHER" id="PTHR11078">
    <property type="entry name" value="N UTILIZATION SUBSTANCE PROTEIN B-RELATED"/>
    <property type="match status" value="1"/>
</dbReference>
<feature type="domain" description="NusB/RsmB/TIM44" evidence="7">
    <location>
        <begin position="5"/>
        <end position="125"/>
    </location>
</feature>
<protein>
    <recommendedName>
        <fullName evidence="6">Transcription antitermination protein NusB</fullName>
    </recommendedName>
    <alternativeName>
        <fullName evidence="6">Antitermination factor NusB</fullName>
    </alternativeName>
</protein>
<dbReference type="CDD" id="cd00619">
    <property type="entry name" value="Terminator_NusB"/>
    <property type="match status" value="1"/>
</dbReference>
<gene>
    <name evidence="6 8" type="primary">nusB</name>
    <name evidence="8" type="ORF">SM124_04755</name>
</gene>
<dbReference type="InterPro" id="IPR035926">
    <property type="entry name" value="NusB-like_sf"/>
</dbReference>
<keyword evidence="4 6" id="KW-0805">Transcription regulation</keyword>
<keyword evidence="8" id="KW-0614">Plasmid</keyword>
<evidence type="ECO:0000313" key="8">
    <source>
        <dbReference type="EMBL" id="MDZ5471057.1"/>
    </source>
</evidence>
<comment type="function">
    <text evidence="6">Involved in transcription antitermination. Required for transcription of ribosomal RNA (rRNA) genes. Binds specifically to the boxA antiterminator sequence of the ribosomal RNA (rrn) operons.</text>
</comment>
<keyword evidence="3 6" id="KW-0694">RNA-binding</keyword>
<dbReference type="SUPFAM" id="SSF48013">
    <property type="entry name" value="NusB-like"/>
    <property type="match status" value="1"/>
</dbReference>
<dbReference type="Pfam" id="PF01029">
    <property type="entry name" value="NusB"/>
    <property type="match status" value="1"/>
</dbReference>
<geneLocation type="plasmid" evidence="8">
    <name>unnamed</name>
</geneLocation>
<evidence type="ECO:0000259" key="7">
    <source>
        <dbReference type="Pfam" id="PF01029"/>
    </source>
</evidence>
<sequence length="128" mass="14684">MKRRTAREKALQALFQIEVSEIEPKQAVVNVLEDQPGDNYLNKLVLGVMDNQLTIDEVIKNHLEKWTIERLANVDRNLLRLAVYELLYCKEEVPANVAIDEAIEIAKIYGDENSSRFINGVLSKVKFL</sequence>
<organism evidence="8 9">
    <name type="scientific">Robertmurraya mangrovi</name>
    <dbReference type="NCBI Taxonomy" id="3098077"/>
    <lineage>
        <taxon>Bacteria</taxon>
        <taxon>Bacillati</taxon>
        <taxon>Bacillota</taxon>
        <taxon>Bacilli</taxon>
        <taxon>Bacillales</taxon>
        <taxon>Bacillaceae</taxon>
        <taxon>Robertmurraya</taxon>
    </lineage>
</organism>